<feature type="region of interest" description="Disordered" evidence="13">
    <location>
        <begin position="1108"/>
        <end position="1144"/>
    </location>
</feature>
<feature type="compositionally biased region" description="Low complexity" evidence="13">
    <location>
        <begin position="1063"/>
        <end position="1073"/>
    </location>
</feature>
<comment type="pathway">
    <text evidence="2">Glycan degradation; xylan degradation.</text>
</comment>
<feature type="active site" description="Nucleophile" evidence="11">
    <location>
        <position position="770"/>
    </location>
</feature>
<feature type="domain" description="SLH" evidence="15">
    <location>
        <begin position="1469"/>
        <end position="1523"/>
    </location>
</feature>
<dbReference type="PROSITE" id="PS00591">
    <property type="entry name" value="GH10_1"/>
    <property type="match status" value="1"/>
</dbReference>
<keyword evidence="8 12" id="KW-0119">Carbohydrate metabolism</keyword>
<evidence type="ECO:0000256" key="2">
    <source>
        <dbReference type="ARBA" id="ARBA00004851"/>
    </source>
</evidence>
<feature type="domain" description="GH10" evidence="16">
    <location>
        <begin position="514"/>
        <end position="846"/>
    </location>
</feature>
<dbReference type="Pfam" id="PF06452">
    <property type="entry name" value="CBM9_1"/>
    <property type="match status" value="1"/>
</dbReference>
<dbReference type="Gene3D" id="2.60.120.260">
    <property type="entry name" value="Galactose-binding domain-like"/>
    <property type="match status" value="3"/>
</dbReference>
<dbReference type="SUPFAM" id="SSF51445">
    <property type="entry name" value="(Trans)glycosidases"/>
    <property type="match status" value="1"/>
</dbReference>
<evidence type="ECO:0000256" key="1">
    <source>
        <dbReference type="ARBA" id="ARBA00000681"/>
    </source>
</evidence>
<dbReference type="EMBL" id="JBHSTE010000003">
    <property type="protein sequence ID" value="MFC6333211.1"/>
    <property type="molecule type" value="Genomic_DNA"/>
</dbReference>
<gene>
    <name evidence="17" type="ORF">ACFP56_11300</name>
</gene>
<keyword evidence="9 12" id="KW-0326">Glycosidase</keyword>
<dbReference type="Gene3D" id="2.60.40.1190">
    <property type="match status" value="1"/>
</dbReference>
<evidence type="ECO:0000256" key="9">
    <source>
        <dbReference type="ARBA" id="ARBA00023295"/>
    </source>
</evidence>
<feature type="domain" description="SLH" evidence="15">
    <location>
        <begin position="1403"/>
        <end position="1466"/>
    </location>
</feature>
<dbReference type="Pfam" id="PF00395">
    <property type="entry name" value="SLH"/>
    <property type="match status" value="3"/>
</dbReference>
<comment type="caution">
    <text evidence="17">The sequence shown here is derived from an EMBL/GenBank/DDBJ whole genome shotgun (WGS) entry which is preliminary data.</text>
</comment>
<evidence type="ECO:0000256" key="6">
    <source>
        <dbReference type="ARBA" id="ARBA00022737"/>
    </source>
</evidence>
<evidence type="ECO:0000256" key="13">
    <source>
        <dbReference type="SAM" id="MobiDB-lite"/>
    </source>
</evidence>
<dbReference type="InterPro" id="IPR008979">
    <property type="entry name" value="Galactose-bd-like_sf"/>
</dbReference>
<dbReference type="InterPro" id="IPR001000">
    <property type="entry name" value="GH10_dom"/>
</dbReference>
<comment type="similarity">
    <text evidence="3 12">Belongs to the glycosyl hydrolase 10 (cellulase F) family.</text>
</comment>
<dbReference type="EC" id="3.2.1.8" evidence="12"/>
<dbReference type="InterPro" id="IPR017853">
    <property type="entry name" value="GH"/>
</dbReference>
<dbReference type="RefSeq" id="WP_379234431.1">
    <property type="nucleotide sequence ID" value="NZ_JBHSTE010000003.1"/>
</dbReference>
<dbReference type="InterPro" id="IPR010502">
    <property type="entry name" value="Carb-bd_dom_fam9"/>
</dbReference>
<evidence type="ECO:0000259" key="15">
    <source>
        <dbReference type="PROSITE" id="PS51272"/>
    </source>
</evidence>
<comment type="catalytic activity">
    <reaction evidence="1 12">
        <text>Endohydrolysis of (1-&gt;4)-beta-D-xylosidic linkages in xylans.</text>
        <dbReference type="EC" id="3.2.1.8"/>
    </reaction>
</comment>
<dbReference type="PANTHER" id="PTHR31490:SF90">
    <property type="entry name" value="ENDO-1,4-BETA-XYLANASE A"/>
    <property type="match status" value="1"/>
</dbReference>
<reference evidence="18" key="1">
    <citation type="journal article" date="2019" name="Int. J. Syst. Evol. Microbiol.">
        <title>The Global Catalogue of Microorganisms (GCM) 10K type strain sequencing project: providing services to taxonomists for standard genome sequencing and annotation.</title>
        <authorList>
            <consortium name="The Broad Institute Genomics Platform"/>
            <consortium name="The Broad Institute Genome Sequencing Center for Infectious Disease"/>
            <person name="Wu L."/>
            <person name="Ma J."/>
        </authorList>
    </citation>
    <scope>NUCLEOTIDE SEQUENCE [LARGE SCALE GENOMIC DNA]</scope>
    <source>
        <strain evidence="18">PCU 280</strain>
    </source>
</reference>
<keyword evidence="10 12" id="KW-0624">Polysaccharide degradation</keyword>
<dbReference type="Gene3D" id="3.20.20.80">
    <property type="entry name" value="Glycosidases"/>
    <property type="match status" value="1"/>
</dbReference>
<dbReference type="SUPFAM" id="SSF49344">
    <property type="entry name" value="CBD9-like"/>
    <property type="match status" value="1"/>
</dbReference>
<dbReference type="PRINTS" id="PR00134">
    <property type="entry name" value="GLHYDRLASE10"/>
</dbReference>
<keyword evidence="5 14" id="KW-0732">Signal</keyword>
<organism evidence="17 18">
    <name type="scientific">Paenibacillus septentrionalis</name>
    <dbReference type="NCBI Taxonomy" id="429342"/>
    <lineage>
        <taxon>Bacteria</taxon>
        <taxon>Bacillati</taxon>
        <taxon>Bacillota</taxon>
        <taxon>Bacilli</taxon>
        <taxon>Bacillales</taxon>
        <taxon>Paenibacillaceae</taxon>
        <taxon>Paenibacillus</taxon>
    </lineage>
</organism>
<evidence type="ECO:0000256" key="4">
    <source>
        <dbReference type="ARBA" id="ARBA00022651"/>
    </source>
</evidence>
<evidence type="ECO:0000256" key="12">
    <source>
        <dbReference type="RuleBase" id="RU361174"/>
    </source>
</evidence>
<dbReference type="InterPro" id="IPR044846">
    <property type="entry name" value="GH10"/>
</dbReference>
<feature type="compositionally biased region" description="Low complexity" evidence="13">
    <location>
        <begin position="1126"/>
        <end position="1142"/>
    </location>
</feature>
<feature type="domain" description="SLH" evidence="15">
    <location>
        <begin position="1342"/>
        <end position="1402"/>
    </location>
</feature>
<evidence type="ECO:0000259" key="16">
    <source>
        <dbReference type="PROSITE" id="PS51760"/>
    </source>
</evidence>
<evidence type="ECO:0000256" key="7">
    <source>
        <dbReference type="ARBA" id="ARBA00022801"/>
    </source>
</evidence>
<protein>
    <recommendedName>
        <fullName evidence="12">Beta-xylanase</fullName>
        <ecNumber evidence="12">3.2.1.8</ecNumber>
    </recommendedName>
</protein>
<feature type="chain" id="PRO_5047343580" description="Beta-xylanase" evidence="14">
    <location>
        <begin position="31"/>
        <end position="1523"/>
    </location>
</feature>
<dbReference type="PROSITE" id="PS51272">
    <property type="entry name" value="SLH"/>
    <property type="match status" value="3"/>
</dbReference>
<evidence type="ECO:0000256" key="5">
    <source>
        <dbReference type="ARBA" id="ARBA00022729"/>
    </source>
</evidence>
<keyword evidence="6" id="KW-0677">Repeat</keyword>
<accession>A0ABW1V5W6</accession>
<dbReference type="PROSITE" id="PS51760">
    <property type="entry name" value="GH10_2"/>
    <property type="match status" value="1"/>
</dbReference>
<keyword evidence="7 12" id="KW-0378">Hydrolase</keyword>
<evidence type="ECO:0000313" key="18">
    <source>
        <dbReference type="Proteomes" id="UP001596233"/>
    </source>
</evidence>
<dbReference type="CDD" id="cd00005">
    <property type="entry name" value="CBM9_like_1"/>
    <property type="match status" value="1"/>
</dbReference>
<evidence type="ECO:0000256" key="11">
    <source>
        <dbReference type="PROSITE-ProRule" id="PRU10061"/>
    </source>
</evidence>
<dbReference type="SUPFAM" id="SSF49785">
    <property type="entry name" value="Galactose-binding domain-like"/>
    <property type="match status" value="3"/>
</dbReference>
<dbReference type="InterPro" id="IPR001119">
    <property type="entry name" value="SLH_dom"/>
</dbReference>
<dbReference type="Pfam" id="PF00331">
    <property type="entry name" value="Glyco_hydro_10"/>
    <property type="match status" value="1"/>
</dbReference>
<evidence type="ECO:0000256" key="10">
    <source>
        <dbReference type="ARBA" id="ARBA00023326"/>
    </source>
</evidence>
<evidence type="ECO:0000256" key="8">
    <source>
        <dbReference type="ARBA" id="ARBA00023277"/>
    </source>
</evidence>
<keyword evidence="4" id="KW-0858">Xylan degradation</keyword>
<evidence type="ECO:0000256" key="14">
    <source>
        <dbReference type="SAM" id="SignalP"/>
    </source>
</evidence>
<dbReference type="InterPro" id="IPR003305">
    <property type="entry name" value="CenC_carb-bd"/>
</dbReference>
<dbReference type="Pfam" id="PF02018">
    <property type="entry name" value="CBM_4_9"/>
    <property type="match status" value="2"/>
</dbReference>
<feature type="signal peptide" evidence="14">
    <location>
        <begin position="1"/>
        <end position="30"/>
    </location>
</feature>
<feature type="region of interest" description="Disordered" evidence="13">
    <location>
        <begin position="1055"/>
        <end position="1075"/>
    </location>
</feature>
<sequence length="1523" mass="166223">MKGKHTRWLAILLALTLLLPSGLLTPIAKAETQANGNIVYHETFESGLGVAVPAGTVNLTAACVVFEGNEDGYAVHIKERSASWHGMDIPFSSVGMENGKTYTITVKGYVASGVDVPDGAIALVQNVDSYNGLYLNSSLEAGKTFTLSGTHTVDTSKDRALRIQTNDAGKDVPFYIGDILITAEIEEPQEIITYHETFDNGLGLITSAGNSKLTPVSDVKFEGNDDGYAVHVTERTLDYDGIDISFSSVGMENGKTYNITVVGYVAEDVDVNEGAAALVQNVDSYSGLYLNTSLEAGKAFTLKGTHIVDTSKDRALRIQTNDAGKDVPFYIGDILITTPKSSGEEEPGEERPPAKEFVPITFENQELGGFEGRHGDEILTITNEANRTEGGQYSLKVENRQNTWHGPSLRVEQYVDKGHEYKISAWVKLISPQSAQLQLSTQVGNGDGASYNNLQGKTISVDDGWVKLEGTYRYSSVGNEFLSIYVESSNNSTASFYIDDITFEPTGTGVVDIERDLTPLKEAYEDYFLIGNAVSLGEFEGTRLELLKMHHNLISAENAMKPSYAYDEQGNFDFTAEDQLVQRALDEGFKIHGHVLVWHQQSREELHTDASGNPLSREEALENLETHVKTVVEHFGDSVISWDVVNEAMIDNPPTPSNWEASLRQSGWLKAIGTDYIEYAYRFAKEVIDENNWDIKLYYNDYNDDNQRKAEAIYNMVKEINEKYAAENNGELLIDGIGMQGHYNLNTNPENVKLSLERFISLGVEVGITELDITAGADNVLTEQQAQQQAFLYAQLFKLYKENAEHISRVTLWGLNDATSWRAAQSPLLFDRDLKAKPAYYAVIDPEKFIEEYDGGGEVIEANRGNALYGTPTVDAEIDPIWNDAPTLPINRYQMAWQGANGFAKALWDEENLYVLFQVSDSALDDSSQNPWEQDSVEIFVDENNAKTTFYQDDDGQYRVNFNNITSFNPEGIEVGFESATKVSGSGYTVEVKIPFKTITPEHNTQIGFDLQINDGNNGARQSIATWNDLTGRGFESTSVFGVLTLVQELDDTVDNENDNENINDNGENSNHNHLISVEGSTNAMSLAHNYKILANLNSSKNSELMTVSNACGGNGGNPPRPPGPGSDSNNNNDTESGNNGTIVPEVTTANNQVTGKVTAEQITQALANAGTGQNGKKQIVIELAKRANAQSYEVQLPAKSLQELKQAELAIKTEFATIIIPSDELQGIPANAEQISIRVSPAATDHVDASAREKIGSRPAVTVNILTDNLTAASISEGAALSISIPYTISTTEQDDAESLVVWHIDENGQPTTIINGRYDEKTGTVTFQAPQSGSFAVAFVTNSFEDTAALPWAKKAIDAMAARDVIKGVSSSSYAPQQSINRADFITLLVRALELNAEAGSEAAFNDVQPSAYYYNELAIARSLGIASGYSDNSFRPGEQISRQDMMVLTVRALAAAGVKLDTDGSLAAFTDSDSLNNYAQDQAAALVKAGIINGKNGKIAPQDSLTRAEAAVILYRIWKL</sequence>
<evidence type="ECO:0000256" key="3">
    <source>
        <dbReference type="ARBA" id="ARBA00007495"/>
    </source>
</evidence>
<dbReference type="Proteomes" id="UP001596233">
    <property type="component" value="Unassembled WGS sequence"/>
</dbReference>
<evidence type="ECO:0000313" key="17">
    <source>
        <dbReference type="EMBL" id="MFC6333211.1"/>
    </source>
</evidence>
<keyword evidence="18" id="KW-1185">Reference proteome</keyword>
<dbReference type="PANTHER" id="PTHR31490">
    <property type="entry name" value="GLYCOSYL HYDROLASE"/>
    <property type="match status" value="1"/>
</dbReference>
<name>A0ABW1V5W6_9BACL</name>
<dbReference type="InterPro" id="IPR031158">
    <property type="entry name" value="GH10_AS"/>
</dbReference>
<dbReference type="SMART" id="SM00633">
    <property type="entry name" value="Glyco_10"/>
    <property type="match status" value="1"/>
</dbReference>
<proteinExistence type="inferred from homology"/>